<dbReference type="AlphaFoldDB" id="A0A6A4H502"/>
<reference evidence="2" key="1">
    <citation type="journal article" date="2019" name="Environ. Microbiol.">
        <title>Fungal ecological strategies reflected in gene transcription - a case study of two litter decomposers.</title>
        <authorList>
            <person name="Barbi F."/>
            <person name="Kohler A."/>
            <person name="Barry K."/>
            <person name="Baskaran P."/>
            <person name="Daum C."/>
            <person name="Fauchery L."/>
            <person name="Ihrmark K."/>
            <person name="Kuo A."/>
            <person name="LaButti K."/>
            <person name="Lipzen A."/>
            <person name="Morin E."/>
            <person name="Grigoriev I.V."/>
            <person name="Henrissat B."/>
            <person name="Lindahl B."/>
            <person name="Martin F."/>
        </authorList>
    </citation>
    <scope>NUCLEOTIDE SEQUENCE</scope>
    <source>
        <strain evidence="2">JB14</strain>
    </source>
</reference>
<protein>
    <submittedName>
        <fullName evidence="2">Uncharacterized protein</fullName>
    </submittedName>
</protein>
<organism evidence="2 3">
    <name type="scientific">Gymnopus androsaceus JB14</name>
    <dbReference type="NCBI Taxonomy" id="1447944"/>
    <lineage>
        <taxon>Eukaryota</taxon>
        <taxon>Fungi</taxon>
        <taxon>Dikarya</taxon>
        <taxon>Basidiomycota</taxon>
        <taxon>Agaricomycotina</taxon>
        <taxon>Agaricomycetes</taxon>
        <taxon>Agaricomycetidae</taxon>
        <taxon>Agaricales</taxon>
        <taxon>Marasmiineae</taxon>
        <taxon>Omphalotaceae</taxon>
        <taxon>Gymnopus</taxon>
    </lineage>
</organism>
<dbReference type="OrthoDB" id="2844577at2759"/>
<keyword evidence="1" id="KW-0175">Coiled coil</keyword>
<accession>A0A6A4H502</accession>
<dbReference type="EMBL" id="ML769578">
    <property type="protein sequence ID" value="KAE9393191.1"/>
    <property type="molecule type" value="Genomic_DNA"/>
</dbReference>
<evidence type="ECO:0000313" key="3">
    <source>
        <dbReference type="Proteomes" id="UP000799118"/>
    </source>
</evidence>
<feature type="non-terminal residue" evidence="2">
    <location>
        <position position="120"/>
    </location>
</feature>
<evidence type="ECO:0000313" key="2">
    <source>
        <dbReference type="EMBL" id="KAE9393191.1"/>
    </source>
</evidence>
<feature type="coiled-coil region" evidence="1">
    <location>
        <begin position="21"/>
        <end position="55"/>
    </location>
</feature>
<proteinExistence type="predicted"/>
<evidence type="ECO:0000256" key="1">
    <source>
        <dbReference type="SAM" id="Coils"/>
    </source>
</evidence>
<dbReference type="Proteomes" id="UP000799118">
    <property type="component" value="Unassembled WGS sequence"/>
</dbReference>
<sequence length="120" mass="13843">MAQYLSQTRIEGPIWLEPNEISFLQTRISEAETRIEALEKQISELTRQKDAELAEVASFRNILSPIRRIPLEVLSDILELSCTPKDGNFTADHDIIRYTSMVSRVCVAWRKAAHSNPRMW</sequence>
<gene>
    <name evidence="2" type="ORF">BT96DRAFT_829588</name>
</gene>
<keyword evidence="3" id="KW-1185">Reference proteome</keyword>
<name>A0A6A4H502_9AGAR</name>